<keyword evidence="3" id="KW-1185">Reference proteome</keyword>
<name>A0A7Z0DIQ6_9ACTN</name>
<dbReference type="Proteomes" id="UP000564496">
    <property type="component" value="Unassembled WGS sequence"/>
</dbReference>
<dbReference type="InterPro" id="IPR043129">
    <property type="entry name" value="ATPase_NBD"/>
</dbReference>
<protein>
    <submittedName>
        <fullName evidence="2">Putative NBD/HSP70 family sugar kinase</fullName>
    </submittedName>
</protein>
<organism evidence="2 3">
    <name type="scientific">Nocardioides panzhihuensis</name>
    <dbReference type="NCBI Taxonomy" id="860243"/>
    <lineage>
        <taxon>Bacteria</taxon>
        <taxon>Bacillati</taxon>
        <taxon>Actinomycetota</taxon>
        <taxon>Actinomycetes</taxon>
        <taxon>Propionibacteriales</taxon>
        <taxon>Nocardioidaceae</taxon>
        <taxon>Nocardioides</taxon>
    </lineage>
</organism>
<accession>A0A7Z0DIQ6</accession>
<comment type="caution">
    <text evidence="2">The sequence shown here is derived from an EMBL/GenBank/DDBJ whole genome shotgun (WGS) entry which is preliminary data.</text>
</comment>
<evidence type="ECO:0000256" key="1">
    <source>
        <dbReference type="ARBA" id="ARBA00006479"/>
    </source>
</evidence>
<evidence type="ECO:0000313" key="3">
    <source>
        <dbReference type="Proteomes" id="UP000564496"/>
    </source>
</evidence>
<dbReference type="InterPro" id="IPR036388">
    <property type="entry name" value="WH-like_DNA-bd_sf"/>
</dbReference>
<evidence type="ECO:0000313" key="2">
    <source>
        <dbReference type="EMBL" id="NYI76331.1"/>
    </source>
</evidence>
<dbReference type="InterPro" id="IPR000600">
    <property type="entry name" value="ROK"/>
</dbReference>
<keyword evidence="2" id="KW-0808">Transferase</keyword>
<dbReference type="Gene3D" id="1.10.10.10">
    <property type="entry name" value="Winged helix-like DNA-binding domain superfamily/Winged helix DNA-binding domain"/>
    <property type="match status" value="1"/>
</dbReference>
<dbReference type="RefSeq" id="WP_179656986.1">
    <property type="nucleotide sequence ID" value="NZ_JACBZR010000001.1"/>
</dbReference>
<dbReference type="PANTHER" id="PTHR18964">
    <property type="entry name" value="ROK (REPRESSOR, ORF, KINASE) FAMILY"/>
    <property type="match status" value="1"/>
</dbReference>
<reference evidence="2 3" key="1">
    <citation type="submission" date="2020-07" db="EMBL/GenBank/DDBJ databases">
        <title>Sequencing the genomes of 1000 actinobacteria strains.</title>
        <authorList>
            <person name="Klenk H.-P."/>
        </authorList>
    </citation>
    <scope>NUCLEOTIDE SEQUENCE [LARGE SCALE GENOMIC DNA]</scope>
    <source>
        <strain evidence="2 3">DSM 26487</strain>
    </source>
</reference>
<dbReference type="EMBL" id="JACBZR010000001">
    <property type="protein sequence ID" value="NYI76331.1"/>
    <property type="molecule type" value="Genomic_DNA"/>
</dbReference>
<dbReference type="AlphaFoldDB" id="A0A7Z0DIQ6"/>
<dbReference type="Gene3D" id="3.30.420.40">
    <property type="match status" value="2"/>
</dbReference>
<dbReference type="InterPro" id="IPR036390">
    <property type="entry name" value="WH_DNA-bd_sf"/>
</dbReference>
<keyword evidence="2" id="KW-0418">Kinase</keyword>
<dbReference type="GO" id="GO:0016301">
    <property type="term" value="F:kinase activity"/>
    <property type="evidence" value="ECO:0007669"/>
    <property type="project" value="UniProtKB-KW"/>
</dbReference>
<dbReference type="SUPFAM" id="SSF53067">
    <property type="entry name" value="Actin-like ATPase domain"/>
    <property type="match status" value="1"/>
</dbReference>
<dbReference type="Pfam" id="PF00480">
    <property type="entry name" value="ROK"/>
    <property type="match status" value="1"/>
</dbReference>
<gene>
    <name evidence="2" type="ORF">BJ988_000979</name>
</gene>
<dbReference type="CDD" id="cd24076">
    <property type="entry name" value="ASKHA_ATPase_ROK_BsXylR-like"/>
    <property type="match status" value="1"/>
</dbReference>
<proteinExistence type="inferred from homology"/>
<dbReference type="PANTHER" id="PTHR18964:SF149">
    <property type="entry name" value="BIFUNCTIONAL UDP-N-ACETYLGLUCOSAMINE 2-EPIMERASE_N-ACETYLMANNOSAMINE KINASE"/>
    <property type="match status" value="1"/>
</dbReference>
<comment type="similarity">
    <text evidence="1">Belongs to the ROK (NagC/XylR) family.</text>
</comment>
<dbReference type="SUPFAM" id="SSF46785">
    <property type="entry name" value="Winged helix' DNA-binding domain"/>
    <property type="match status" value="1"/>
</dbReference>
<sequence>MRDADITVRVSATADPAAVRSARLGLLLRSLRDGGPRSRGRLAEETGLTRSVATGLVDELAALGLVSCEDAGRRGAGRPGVQVRLVGGAVCGVGAEINVDHLAVIAVDLSGSVIAEARRGIDGRSLPPESVLDEVADLVDDALAEARTAGATVTGITVGVAGLVDASTGLVTLAPNLGWRDIDVAAEVRRRLAVTAGSVGPVPPVRVANEATLAATAELEPGDADRADMVVLYGEVGLGGAVVSAGRVIRGRHGWAGEIGHLQVDPRGRLCGCGRTGCWETVVGLRALLDAATDPDDPVRDPALTLEERLATLADRARLADGRTLAALDEVGAWLGAGAAFLVNTLNPGTVVLSGYFAVLGEWLLPALETRLAADVLAPHAGGTKVAISAFGPTAAVRGGALVSLEPLLSDPTALAELHGGTR</sequence>